<evidence type="ECO:0000259" key="12">
    <source>
        <dbReference type="PROSITE" id="PS52029"/>
    </source>
</evidence>
<evidence type="ECO:0000256" key="7">
    <source>
        <dbReference type="ARBA" id="ARBA00022984"/>
    </source>
</evidence>
<dbReference type="GO" id="GO:0071972">
    <property type="term" value="F:peptidoglycan L,D-transpeptidase activity"/>
    <property type="evidence" value="ECO:0007669"/>
    <property type="project" value="TreeGrafter"/>
</dbReference>
<dbReference type="InterPro" id="IPR038063">
    <property type="entry name" value="Transpep_catalytic_dom"/>
</dbReference>
<dbReference type="GO" id="GO:0016757">
    <property type="term" value="F:glycosyltransferase activity"/>
    <property type="evidence" value="ECO:0007669"/>
    <property type="project" value="UniProtKB-KW"/>
</dbReference>
<keyword evidence="4" id="KW-0808">Transferase</keyword>
<evidence type="ECO:0000313" key="13">
    <source>
        <dbReference type="EMBL" id="NMT62863.1"/>
    </source>
</evidence>
<evidence type="ECO:0000256" key="2">
    <source>
        <dbReference type="ARBA" id="ARBA00005992"/>
    </source>
</evidence>
<keyword evidence="3" id="KW-0328">Glycosyltransferase</keyword>
<feature type="active site" description="Nucleophile" evidence="9">
    <location>
        <position position="229"/>
    </location>
</feature>
<feature type="signal peptide" evidence="11">
    <location>
        <begin position="1"/>
        <end position="24"/>
    </location>
</feature>
<feature type="region of interest" description="Disordered" evidence="10">
    <location>
        <begin position="335"/>
        <end position="358"/>
    </location>
</feature>
<comment type="similarity">
    <text evidence="2">Belongs to the YkuD family.</text>
</comment>
<sequence length="358" mass="40057">MHRKQLTGFLVSWLALVLAPPLQAESERQATGAELSAEQSENESGDKPRVPRFAIEGDLAGELSVITTRYEDTFAAIGNRDSLGYLELVKANPGVDPWLPGEGTRITVPRHYVLPDVKREGIVINLAEYRLYYFTEGSVQVYPVGVGTEDNPSPLTDAEVTMPLESPAWYPPASIRAEYEADGDYLPRMIPPGPDNPLGSHALMLSEKGYLIHGTNKQFGVGMQVSHGCFRMYNEDISRFVYEVGKGTPVRVIREPVKIGLKGNEVWMEVHRPHEEYSEQDREKLWREVSGAVEELRSKMPAVEVQRMAIELAVDQADGLPRMIGERVNRVANETIEPLQNTPDGTDGKDGREQRLWF</sequence>
<dbReference type="EMBL" id="JABCKY010000001">
    <property type="protein sequence ID" value="NMT62863.1"/>
    <property type="molecule type" value="Genomic_DNA"/>
</dbReference>
<name>A0A7Y0RB47_9GAMM</name>
<dbReference type="PANTHER" id="PTHR30582:SF24">
    <property type="entry name" value="L,D-TRANSPEPTIDASE ERFK_SRFK-RELATED"/>
    <property type="match status" value="1"/>
</dbReference>
<comment type="pathway">
    <text evidence="1 9">Cell wall biogenesis; peptidoglycan biosynthesis.</text>
</comment>
<accession>A0A7Y0RB47</accession>
<evidence type="ECO:0000256" key="5">
    <source>
        <dbReference type="ARBA" id="ARBA00022801"/>
    </source>
</evidence>
<dbReference type="Pfam" id="PF03734">
    <property type="entry name" value="YkuD"/>
    <property type="match status" value="1"/>
</dbReference>
<keyword evidence="5" id="KW-0378">Hydrolase</keyword>
<keyword evidence="7 9" id="KW-0573">Peptidoglycan synthesis</keyword>
<feature type="active site" description="Proton donor/acceptor" evidence="9">
    <location>
        <position position="213"/>
    </location>
</feature>
<dbReference type="RefSeq" id="WP_135954220.1">
    <property type="nucleotide sequence ID" value="NZ_JABCKY010000001.1"/>
</dbReference>
<dbReference type="AlphaFoldDB" id="A0A7Y0RB47"/>
<gene>
    <name evidence="13" type="ORF">HIU99_04555</name>
</gene>
<dbReference type="GO" id="GO:0071555">
    <property type="term" value="P:cell wall organization"/>
    <property type="evidence" value="ECO:0007669"/>
    <property type="project" value="UniProtKB-UniRule"/>
</dbReference>
<dbReference type="SUPFAM" id="SSF141523">
    <property type="entry name" value="L,D-transpeptidase catalytic domain-like"/>
    <property type="match status" value="1"/>
</dbReference>
<dbReference type="PROSITE" id="PS52029">
    <property type="entry name" value="LD_TPASE"/>
    <property type="match status" value="1"/>
</dbReference>
<dbReference type="InterPro" id="IPR050979">
    <property type="entry name" value="LD-transpeptidase"/>
</dbReference>
<dbReference type="PANTHER" id="PTHR30582">
    <property type="entry name" value="L,D-TRANSPEPTIDASE"/>
    <property type="match status" value="1"/>
</dbReference>
<dbReference type="UniPathway" id="UPA00219"/>
<dbReference type="GO" id="GO:0008360">
    <property type="term" value="P:regulation of cell shape"/>
    <property type="evidence" value="ECO:0007669"/>
    <property type="project" value="UniProtKB-UniRule"/>
</dbReference>
<evidence type="ECO:0000313" key="14">
    <source>
        <dbReference type="Proteomes" id="UP000567186"/>
    </source>
</evidence>
<feature type="compositionally biased region" description="Basic and acidic residues" evidence="10">
    <location>
        <begin position="346"/>
        <end position="358"/>
    </location>
</feature>
<evidence type="ECO:0000256" key="4">
    <source>
        <dbReference type="ARBA" id="ARBA00022679"/>
    </source>
</evidence>
<protein>
    <submittedName>
        <fullName evidence="13">L,D-transpeptidase family protein</fullName>
    </submittedName>
</protein>
<feature type="chain" id="PRO_5030546467" evidence="11">
    <location>
        <begin position="25"/>
        <end position="358"/>
    </location>
</feature>
<evidence type="ECO:0000256" key="3">
    <source>
        <dbReference type="ARBA" id="ARBA00022676"/>
    </source>
</evidence>
<keyword evidence="14" id="KW-1185">Reference proteome</keyword>
<dbReference type="Proteomes" id="UP000567186">
    <property type="component" value="Unassembled WGS sequence"/>
</dbReference>
<organism evidence="13 14">
    <name type="scientific">Marinobacter orientalis</name>
    <dbReference type="NCBI Taxonomy" id="1928859"/>
    <lineage>
        <taxon>Bacteria</taxon>
        <taxon>Pseudomonadati</taxon>
        <taxon>Pseudomonadota</taxon>
        <taxon>Gammaproteobacteria</taxon>
        <taxon>Pseudomonadales</taxon>
        <taxon>Marinobacteraceae</taxon>
        <taxon>Marinobacter</taxon>
    </lineage>
</organism>
<feature type="domain" description="L,D-TPase catalytic" evidence="12">
    <location>
        <begin position="120"/>
        <end position="253"/>
    </location>
</feature>
<dbReference type="OrthoDB" id="9787225at2"/>
<keyword evidence="6 9" id="KW-0133">Cell shape</keyword>
<dbReference type="Gene3D" id="2.40.440.10">
    <property type="entry name" value="L,D-transpeptidase catalytic domain-like"/>
    <property type="match status" value="1"/>
</dbReference>
<reference evidence="13 14" key="1">
    <citation type="submission" date="2020-04" db="EMBL/GenBank/DDBJ databases">
        <title>Marinobacter oceani sp. nov., isolated from marine solar saltern.</title>
        <authorList>
            <person name="Chen X.-Y."/>
        </authorList>
    </citation>
    <scope>NUCLEOTIDE SEQUENCE [LARGE SCALE GENOMIC DNA]</scope>
    <source>
        <strain evidence="13 14">W62</strain>
    </source>
</reference>
<proteinExistence type="inferred from homology"/>
<evidence type="ECO:0000256" key="8">
    <source>
        <dbReference type="ARBA" id="ARBA00023316"/>
    </source>
</evidence>
<evidence type="ECO:0000256" key="1">
    <source>
        <dbReference type="ARBA" id="ARBA00004752"/>
    </source>
</evidence>
<feature type="region of interest" description="Disordered" evidence="10">
    <location>
        <begin position="28"/>
        <end position="51"/>
    </location>
</feature>
<evidence type="ECO:0000256" key="9">
    <source>
        <dbReference type="PROSITE-ProRule" id="PRU01373"/>
    </source>
</evidence>
<dbReference type="GO" id="GO:0005576">
    <property type="term" value="C:extracellular region"/>
    <property type="evidence" value="ECO:0007669"/>
    <property type="project" value="TreeGrafter"/>
</dbReference>
<keyword evidence="8 9" id="KW-0961">Cell wall biogenesis/degradation</keyword>
<comment type="caution">
    <text evidence="13">The sequence shown here is derived from an EMBL/GenBank/DDBJ whole genome shotgun (WGS) entry which is preliminary data.</text>
</comment>
<evidence type="ECO:0000256" key="6">
    <source>
        <dbReference type="ARBA" id="ARBA00022960"/>
    </source>
</evidence>
<evidence type="ECO:0000256" key="10">
    <source>
        <dbReference type="SAM" id="MobiDB-lite"/>
    </source>
</evidence>
<evidence type="ECO:0000256" key="11">
    <source>
        <dbReference type="SAM" id="SignalP"/>
    </source>
</evidence>
<dbReference type="CDD" id="cd16913">
    <property type="entry name" value="YkuD_like"/>
    <property type="match status" value="1"/>
</dbReference>
<keyword evidence="11" id="KW-0732">Signal</keyword>
<dbReference type="InterPro" id="IPR005490">
    <property type="entry name" value="LD_TPept_cat_dom"/>
</dbReference>
<dbReference type="GO" id="GO:0018104">
    <property type="term" value="P:peptidoglycan-protein cross-linking"/>
    <property type="evidence" value="ECO:0007669"/>
    <property type="project" value="TreeGrafter"/>
</dbReference>